<proteinExistence type="predicted"/>
<dbReference type="AlphaFoldDB" id="A0A0K1EDG4"/>
<dbReference type="OrthoDB" id="9892191at2"/>
<evidence type="ECO:0000313" key="1">
    <source>
        <dbReference type="EMBL" id="AKT38598.1"/>
    </source>
</evidence>
<protein>
    <submittedName>
        <fullName evidence="1">Uncharacterized protein</fullName>
    </submittedName>
</protein>
<dbReference type="KEGG" id="ccro:CMC5_027450"/>
<evidence type="ECO:0000313" key="2">
    <source>
        <dbReference type="Proteomes" id="UP000067626"/>
    </source>
</evidence>
<gene>
    <name evidence="1" type="ORF">CMC5_027450</name>
</gene>
<dbReference type="Proteomes" id="UP000067626">
    <property type="component" value="Chromosome"/>
</dbReference>
<reference evidence="1 2" key="1">
    <citation type="submission" date="2015-07" db="EMBL/GenBank/DDBJ databases">
        <title>Genome analysis of myxobacterium Chondromyces crocatus Cm c5 reveals a high potential for natural compound synthesis and the genetic basis for the loss of fruiting body formation.</title>
        <authorList>
            <person name="Zaburannyi N."/>
            <person name="Bunk B."/>
            <person name="Maier J."/>
            <person name="Overmann J."/>
            <person name="Mueller R."/>
        </authorList>
    </citation>
    <scope>NUCLEOTIDE SEQUENCE [LARGE SCALE GENOMIC DNA]</scope>
    <source>
        <strain evidence="1 2">Cm c5</strain>
    </source>
</reference>
<keyword evidence="2" id="KW-1185">Reference proteome</keyword>
<accession>A0A0K1EDG4</accession>
<name>A0A0K1EDG4_CHOCO</name>
<dbReference type="EMBL" id="CP012159">
    <property type="protein sequence ID" value="AKT38598.1"/>
    <property type="molecule type" value="Genomic_DNA"/>
</dbReference>
<organism evidence="1 2">
    <name type="scientific">Chondromyces crocatus</name>
    <dbReference type="NCBI Taxonomy" id="52"/>
    <lineage>
        <taxon>Bacteria</taxon>
        <taxon>Pseudomonadati</taxon>
        <taxon>Myxococcota</taxon>
        <taxon>Polyangia</taxon>
        <taxon>Polyangiales</taxon>
        <taxon>Polyangiaceae</taxon>
        <taxon>Chondromyces</taxon>
    </lineage>
</organism>
<sequence>MKVIADGETILFSWSGSLVEVGDRIGSEIHFGFMGLPQISLQAGVGIYGTYTKSTREAETLTPLRNETVHLRTVFQDAPWSILTGNIAALDYLP</sequence>
<dbReference type="RefSeq" id="WP_156338554.1">
    <property type="nucleotide sequence ID" value="NZ_CP012159.1"/>
</dbReference>